<comment type="caution">
    <text evidence="1">The sequence shown here is derived from an EMBL/GenBank/DDBJ whole genome shotgun (WGS) entry which is preliminary data.</text>
</comment>
<dbReference type="Proteomes" id="UP000828251">
    <property type="component" value="Unassembled WGS sequence"/>
</dbReference>
<gene>
    <name evidence="1" type="ORF">J1N35_025274</name>
</gene>
<organism evidence="1 2">
    <name type="scientific">Gossypium stocksii</name>
    <dbReference type="NCBI Taxonomy" id="47602"/>
    <lineage>
        <taxon>Eukaryota</taxon>
        <taxon>Viridiplantae</taxon>
        <taxon>Streptophyta</taxon>
        <taxon>Embryophyta</taxon>
        <taxon>Tracheophyta</taxon>
        <taxon>Spermatophyta</taxon>
        <taxon>Magnoliopsida</taxon>
        <taxon>eudicotyledons</taxon>
        <taxon>Gunneridae</taxon>
        <taxon>Pentapetalae</taxon>
        <taxon>rosids</taxon>
        <taxon>malvids</taxon>
        <taxon>Malvales</taxon>
        <taxon>Malvaceae</taxon>
        <taxon>Malvoideae</taxon>
        <taxon>Gossypium</taxon>
    </lineage>
</organism>
<dbReference type="OrthoDB" id="10435859at2759"/>
<proteinExistence type="predicted"/>
<keyword evidence="2" id="KW-1185">Reference proteome</keyword>
<reference evidence="1 2" key="1">
    <citation type="journal article" date="2021" name="Plant Biotechnol. J.">
        <title>Multi-omics assisted identification of the key and species-specific regulatory components of drought-tolerant mechanisms in Gossypium stocksii.</title>
        <authorList>
            <person name="Yu D."/>
            <person name="Ke L."/>
            <person name="Zhang D."/>
            <person name="Wu Y."/>
            <person name="Sun Y."/>
            <person name="Mei J."/>
            <person name="Sun J."/>
            <person name="Sun Y."/>
        </authorList>
    </citation>
    <scope>NUCLEOTIDE SEQUENCE [LARGE SCALE GENOMIC DNA]</scope>
    <source>
        <strain evidence="2">cv. E1</strain>
        <tissue evidence="1">Leaf</tissue>
    </source>
</reference>
<dbReference type="EMBL" id="JAIQCV010000008">
    <property type="protein sequence ID" value="KAH1072946.1"/>
    <property type="molecule type" value="Genomic_DNA"/>
</dbReference>
<name>A0A9D3ZXI1_9ROSI</name>
<protein>
    <submittedName>
        <fullName evidence="1">Uncharacterized protein</fullName>
    </submittedName>
</protein>
<evidence type="ECO:0000313" key="1">
    <source>
        <dbReference type="EMBL" id="KAH1072946.1"/>
    </source>
</evidence>
<dbReference type="AlphaFoldDB" id="A0A9D3ZXI1"/>
<sequence>MPETKPPFMIQSGIIPIEKYLDLERIMRCNHHLMKNDPLVVVELPQENPLFNNPPKPQAKIHGELLMAQRTLHEYALLN</sequence>
<evidence type="ECO:0000313" key="2">
    <source>
        <dbReference type="Proteomes" id="UP000828251"/>
    </source>
</evidence>
<accession>A0A9D3ZXI1</accession>